<evidence type="ECO:0000313" key="3">
    <source>
        <dbReference type="Proteomes" id="UP000246005"/>
    </source>
</evidence>
<protein>
    <submittedName>
        <fullName evidence="2">Uncharacterized protein</fullName>
    </submittedName>
</protein>
<dbReference type="RefSeq" id="WP_109639739.1">
    <property type="nucleotide sequence ID" value="NZ_QGHB01000011.1"/>
</dbReference>
<gene>
    <name evidence="2" type="ORF">C8D88_11114</name>
</gene>
<organism evidence="2 3">
    <name type="scientific">Lentzea atacamensis</name>
    <dbReference type="NCBI Taxonomy" id="531938"/>
    <lineage>
        <taxon>Bacteria</taxon>
        <taxon>Bacillati</taxon>
        <taxon>Actinomycetota</taxon>
        <taxon>Actinomycetes</taxon>
        <taxon>Pseudonocardiales</taxon>
        <taxon>Pseudonocardiaceae</taxon>
        <taxon>Lentzea</taxon>
    </lineage>
</organism>
<evidence type="ECO:0000256" key="1">
    <source>
        <dbReference type="SAM" id="Phobius"/>
    </source>
</evidence>
<feature type="transmembrane region" description="Helical" evidence="1">
    <location>
        <begin position="72"/>
        <end position="96"/>
    </location>
</feature>
<keyword evidence="1" id="KW-1133">Transmembrane helix</keyword>
<proteinExistence type="predicted"/>
<reference evidence="2 3" key="1">
    <citation type="submission" date="2018-05" db="EMBL/GenBank/DDBJ databases">
        <title>Genomic Encyclopedia of Type Strains, Phase IV (KMG-IV): sequencing the most valuable type-strain genomes for metagenomic binning, comparative biology and taxonomic classification.</title>
        <authorList>
            <person name="Goeker M."/>
        </authorList>
    </citation>
    <scope>NUCLEOTIDE SEQUENCE [LARGE SCALE GENOMIC DNA]</scope>
    <source>
        <strain evidence="2 3">DSM 45480</strain>
    </source>
</reference>
<dbReference type="EMBL" id="QGHB01000011">
    <property type="protein sequence ID" value="PWK83133.1"/>
    <property type="molecule type" value="Genomic_DNA"/>
</dbReference>
<keyword evidence="1" id="KW-0812">Transmembrane</keyword>
<sequence length="98" mass="10402">MSTLGDADSVDMAPTLKQLRKMSDEEIEQAHDSLSERTILGVSYFLDELSRRAFERASAAALEEARAARKLAIVNGVVAVVAVVVAVAAIVTQVVMAG</sequence>
<evidence type="ECO:0000313" key="2">
    <source>
        <dbReference type="EMBL" id="PWK83133.1"/>
    </source>
</evidence>
<comment type="caution">
    <text evidence="2">The sequence shown here is derived from an EMBL/GenBank/DDBJ whole genome shotgun (WGS) entry which is preliminary data.</text>
</comment>
<dbReference type="AlphaFoldDB" id="A0A316HPG8"/>
<dbReference type="Proteomes" id="UP000246005">
    <property type="component" value="Unassembled WGS sequence"/>
</dbReference>
<name>A0A316HPG8_9PSEU</name>
<keyword evidence="1" id="KW-0472">Membrane</keyword>
<accession>A0A316HPG8</accession>